<evidence type="ECO:0000259" key="2">
    <source>
        <dbReference type="Pfam" id="PF13354"/>
    </source>
</evidence>
<dbReference type="InterPro" id="IPR045155">
    <property type="entry name" value="Beta-lactam_cat"/>
</dbReference>
<evidence type="ECO:0000313" key="6">
    <source>
        <dbReference type="Proteomes" id="UP000239237"/>
    </source>
</evidence>
<keyword evidence="1" id="KW-0812">Transmembrane</keyword>
<gene>
    <name evidence="3" type="ORF">LES8486_00538</name>
    <name evidence="4" type="ORF">LES9216_00685</name>
</gene>
<reference evidence="3 6" key="2">
    <citation type="submission" date="2018-02" db="EMBL/GenBank/DDBJ databases">
        <authorList>
            <person name="Rodrigo-Torres L."/>
            <person name="Arahal R. D."/>
            <person name="Lucena T."/>
        </authorList>
    </citation>
    <scope>NUCLEOTIDE SEQUENCE [LARGE SCALE GENOMIC DNA]</scope>
    <source>
        <strain evidence="3 6">CECT 8486</strain>
    </source>
</reference>
<evidence type="ECO:0000313" key="5">
    <source>
        <dbReference type="Proteomes" id="UP000237923"/>
    </source>
</evidence>
<name>A0A2N9K873_9LACO</name>
<reference evidence="4 5" key="1">
    <citation type="submission" date="2018-02" db="EMBL/GenBank/DDBJ databases">
        <authorList>
            <person name="Cohen D.B."/>
            <person name="Kent A.D."/>
        </authorList>
    </citation>
    <scope>NUCLEOTIDE SEQUENCE [LARGE SCALE GENOMIC DNA]</scope>
    <source>
        <strain evidence="4 5">CECT 9216</strain>
    </source>
</reference>
<dbReference type="Proteomes" id="UP000237923">
    <property type="component" value="Unassembled WGS sequence"/>
</dbReference>
<dbReference type="GO" id="GO:0008800">
    <property type="term" value="F:beta-lactamase activity"/>
    <property type="evidence" value="ECO:0007669"/>
    <property type="project" value="InterPro"/>
</dbReference>
<organism evidence="4 5">
    <name type="scientific">Leuconostoc suionicum</name>
    <dbReference type="NCBI Taxonomy" id="1511761"/>
    <lineage>
        <taxon>Bacteria</taxon>
        <taxon>Bacillati</taxon>
        <taxon>Bacillota</taxon>
        <taxon>Bacilli</taxon>
        <taxon>Lactobacillales</taxon>
        <taxon>Lactobacillaceae</taxon>
        <taxon>Leuconostoc</taxon>
    </lineage>
</organism>
<keyword evidence="6" id="KW-1185">Reference proteome</keyword>
<dbReference type="GO" id="GO:0030655">
    <property type="term" value="P:beta-lactam antibiotic catabolic process"/>
    <property type="evidence" value="ECO:0007669"/>
    <property type="project" value="InterPro"/>
</dbReference>
<keyword evidence="1" id="KW-0472">Membrane</keyword>
<evidence type="ECO:0000256" key="1">
    <source>
        <dbReference type="SAM" id="Phobius"/>
    </source>
</evidence>
<evidence type="ECO:0000313" key="3">
    <source>
        <dbReference type="EMBL" id="SPD91557.1"/>
    </source>
</evidence>
<dbReference type="InterPro" id="IPR012338">
    <property type="entry name" value="Beta-lactam/transpept-like"/>
</dbReference>
<proteinExistence type="predicted"/>
<feature type="transmembrane region" description="Helical" evidence="1">
    <location>
        <begin position="12"/>
        <end position="31"/>
    </location>
</feature>
<dbReference type="Gene3D" id="3.40.710.10">
    <property type="entry name" value="DD-peptidase/beta-lactamase superfamily"/>
    <property type="match status" value="1"/>
</dbReference>
<dbReference type="EMBL" id="OKQR01000001">
    <property type="protein sequence ID" value="SPD91557.1"/>
    <property type="molecule type" value="Genomic_DNA"/>
</dbReference>
<dbReference type="Pfam" id="PF13354">
    <property type="entry name" value="Beta-lactamase2"/>
    <property type="match status" value="1"/>
</dbReference>
<sequence length="296" mass="32714">MRHFKRKNSNLTKLIVFILIFTLVISAFLFYKKSIKENLNSSTSAVVSLSQKITHQPDSALKKQWKTTLAKQNANVNIAVYNHKTKQTTIYNSDTGATYQTASIVKVSVLTNLLQQHEENNTALSTTEETLAQEMIEQSDNNATTTLLSTYEGSYSAPDALFNDLDMSQSKMNANAWGLSTTTAHDQVKLLNALAYGKNSTIDRTDRDYVLNLMANIDSDQDWGVSTGVDSNATVELKNGWLEYGSGWIVNSIGHVKTSDNNYTIAVLTNGNSTEQDGIDLIEKLATLTAQHLDSD</sequence>
<keyword evidence="1" id="KW-1133">Transmembrane helix</keyword>
<dbReference type="EMBL" id="OKQU01000001">
    <property type="protein sequence ID" value="SPE06782.1"/>
    <property type="molecule type" value="Genomic_DNA"/>
</dbReference>
<evidence type="ECO:0000313" key="4">
    <source>
        <dbReference type="EMBL" id="SPE06782.1"/>
    </source>
</evidence>
<dbReference type="AlphaFoldDB" id="A0A2N9K873"/>
<dbReference type="Proteomes" id="UP000239237">
    <property type="component" value="Unassembled WGS sequence"/>
</dbReference>
<dbReference type="GO" id="GO:0046677">
    <property type="term" value="P:response to antibiotic"/>
    <property type="evidence" value="ECO:0007669"/>
    <property type="project" value="InterPro"/>
</dbReference>
<dbReference type="PANTHER" id="PTHR35333:SF3">
    <property type="entry name" value="BETA-LACTAMASE-TYPE TRANSPEPTIDASE FOLD CONTAINING PROTEIN"/>
    <property type="match status" value="1"/>
</dbReference>
<dbReference type="SUPFAM" id="SSF56601">
    <property type="entry name" value="beta-lactamase/transpeptidase-like"/>
    <property type="match status" value="1"/>
</dbReference>
<feature type="domain" description="Beta-lactamase class A catalytic" evidence="2">
    <location>
        <begin position="129"/>
        <end position="269"/>
    </location>
</feature>
<accession>A0A2N9K873</accession>
<dbReference type="PANTHER" id="PTHR35333">
    <property type="entry name" value="BETA-LACTAMASE"/>
    <property type="match status" value="1"/>
</dbReference>
<dbReference type="InterPro" id="IPR000871">
    <property type="entry name" value="Beta-lactam_class-A"/>
</dbReference>
<protein>
    <recommendedName>
        <fullName evidence="2">Beta-lactamase class A catalytic domain-containing protein</fullName>
    </recommendedName>
</protein>